<evidence type="ECO:0000313" key="2">
    <source>
        <dbReference type="EMBL" id="EEC01757.1"/>
    </source>
</evidence>
<dbReference type="EMBL" id="ABJB010210195">
    <property type="status" value="NOT_ANNOTATED_CDS"/>
    <property type="molecule type" value="Genomic_DNA"/>
</dbReference>
<dbReference type="InterPro" id="IPR050910">
    <property type="entry name" value="JMJD6_ArgDemeth/LysHydrox"/>
</dbReference>
<dbReference type="OrthoDB" id="203487at2759"/>
<dbReference type="PaxDb" id="6945-B7P589"/>
<reference evidence="3" key="2">
    <citation type="submission" date="2020-05" db="UniProtKB">
        <authorList>
            <consortium name="EnsemblMetazoa"/>
        </authorList>
    </citation>
    <scope>IDENTIFICATION</scope>
    <source>
        <strain evidence="3">wikel</strain>
    </source>
</reference>
<comment type="similarity">
    <text evidence="1">Belongs to the JMJD6 family.</text>
</comment>
<dbReference type="SUPFAM" id="SSF51197">
    <property type="entry name" value="Clavaminate synthase-like"/>
    <property type="match status" value="1"/>
</dbReference>
<dbReference type="STRING" id="6945.B7P589"/>
<dbReference type="EMBL" id="DS639853">
    <property type="protein sequence ID" value="EEC01757.1"/>
    <property type="molecule type" value="Genomic_DNA"/>
</dbReference>
<dbReference type="EnsemblMetazoa" id="ISCW015609-RA">
    <property type="protein sequence ID" value="ISCW015609-PA"/>
    <property type="gene ID" value="ISCW015609"/>
</dbReference>
<keyword evidence="4" id="KW-1185">Reference proteome</keyword>
<evidence type="ECO:0000313" key="3">
    <source>
        <dbReference type="EnsemblMetazoa" id="ISCW015609-PA"/>
    </source>
</evidence>
<evidence type="ECO:0000313" key="4">
    <source>
        <dbReference type="Proteomes" id="UP000001555"/>
    </source>
</evidence>
<dbReference type="Proteomes" id="UP000001555">
    <property type="component" value="Unassembled WGS sequence"/>
</dbReference>
<accession>B7P589</accession>
<dbReference type="VEuPathDB" id="VectorBase:ISCP_010012"/>
<dbReference type="VEuPathDB" id="VectorBase:ISCW015609"/>
<dbReference type="InParanoid" id="B7P589"/>
<gene>
    <name evidence="2" type="ORF">IscW_ISCW015609</name>
</gene>
<name>B7P589_IXOSC</name>
<proteinExistence type="inferred from homology"/>
<protein>
    <submittedName>
        <fullName evidence="2 3">Uncharacterized protein</fullName>
    </submittedName>
</protein>
<evidence type="ECO:0000256" key="1">
    <source>
        <dbReference type="ARBA" id="ARBA00038068"/>
    </source>
</evidence>
<dbReference type="HOGENOM" id="CLU_1541805_0_0_1"/>
<dbReference type="PANTHER" id="PTHR12480">
    <property type="entry name" value="ARGININE DEMETHYLASE AND LYSYL-HYDROXYLASE JMJD"/>
    <property type="match status" value="1"/>
</dbReference>
<dbReference type="PANTHER" id="PTHR12480:SF6">
    <property type="entry name" value="2-OXOGLUTARATE AND IRON-DEPENDENT OXYGENASE JMJD4"/>
    <property type="match status" value="1"/>
</dbReference>
<dbReference type="AlphaFoldDB" id="B7P589"/>
<dbReference type="EMBL" id="ABJB010633105">
    <property type="status" value="NOT_ANNOTATED_CDS"/>
    <property type="molecule type" value="Genomic_DNA"/>
</dbReference>
<dbReference type="Gene3D" id="2.60.120.650">
    <property type="entry name" value="Cupin"/>
    <property type="match status" value="1"/>
</dbReference>
<reference evidence="2 4" key="1">
    <citation type="submission" date="2008-03" db="EMBL/GenBank/DDBJ databases">
        <title>Annotation of Ixodes scapularis.</title>
        <authorList>
            <consortium name="Ixodes scapularis Genome Project Consortium"/>
            <person name="Caler E."/>
            <person name="Hannick L.I."/>
            <person name="Bidwell S."/>
            <person name="Joardar V."/>
            <person name="Thiagarajan M."/>
            <person name="Amedeo P."/>
            <person name="Galinsky K.J."/>
            <person name="Schobel S."/>
            <person name="Inman J."/>
            <person name="Hostetler J."/>
            <person name="Miller J."/>
            <person name="Hammond M."/>
            <person name="Megy K."/>
            <person name="Lawson D."/>
            <person name="Kodira C."/>
            <person name="Sutton G."/>
            <person name="Meyer J."/>
            <person name="Hill C.A."/>
            <person name="Birren B."/>
            <person name="Nene V."/>
            <person name="Collins F."/>
            <person name="Alarcon-Chaidez F."/>
            <person name="Wikel S."/>
            <person name="Strausberg R."/>
        </authorList>
    </citation>
    <scope>NUCLEOTIDE SEQUENCE [LARGE SCALE GENOMIC DNA]</scope>
    <source>
        <strain evidence="4">Wikel</strain>
        <strain evidence="2">Wikel colony</strain>
    </source>
</reference>
<dbReference type="VEuPathDB" id="VectorBase:ISCI015609"/>
<organism>
    <name type="scientific">Ixodes scapularis</name>
    <name type="common">Black-legged tick</name>
    <name type="synonym">Deer tick</name>
    <dbReference type="NCBI Taxonomy" id="6945"/>
    <lineage>
        <taxon>Eukaryota</taxon>
        <taxon>Metazoa</taxon>
        <taxon>Ecdysozoa</taxon>
        <taxon>Arthropoda</taxon>
        <taxon>Chelicerata</taxon>
        <taxon>Arachnida</taxon>
        <taxon>Acari</taxon>
        <taxon>Parasitiformes</taxon>
        <taxon>Ixodida</taxon>
        <taxon>Ixodoidea</taxon>
        <taxon>Ixodidae</taxon>
        <taxon>Ixodinae</taxon>
        <taxon>Ixodes</taxon>
    </lineage>
</organism>
<sequence>MLDLMNPRETRCDGKGLTAIDYVSTETTYDEFFQKYLMTNTPCIIRAEQTETWRSVGAWVDGRGAPDFGYLKSEFGSATVPVADCSTRYYDSQLKNDMKMSEYLDYWQGTSEQTSLKRGCLYLKDWHFVRDFANYEAYATPVYFTSDWLNEFWGERTDVKDDCRFVYMGPKGSW</sequence>